<sequence>MSAFDLVREVTVVFLDCAPLFGIASTFQSTLDTAVETLDCVELCDTVLEPLVGVQHQYVVVVLSDSCPVVVLLE</sequence>
<evidence type="ECO:0008006" key="3">
    <source>
        <dbReference type="Google" id="ProtNLM"/>
    </source>
</evidence>
<dbReference type="AlphaFoldDB" id="A0ABD5W7E8"/>
<protein>
    <recommendedName>
        <fullName evidence="3">Halobacterial output domain-containing protein</fullName>
    </recommendedName>
</protein>
<evidence type="ECO:0000313" key="1">
    <source>
        <dbReference type="EMBL" id="MFC7059153.1"/>
    </source>
</evidence>
<organism evidence="1 2">
    <name type="scientific">Halovenus salina</name>
    <dbReference type="NCBI Taxonomy" id="1510225"/>
    <lineage>
        <taxon>Archaea</taxon>
        <taxon>Methanobacteriati</taxon>
        <taxon>Methanobacteriota</taxon>
        <taxon>Stenosarchaea group</taxon>
        <taxon>Halobacteria</taxon>
        <taxon>Halobacteriales</taxon>
        <taxon>Haloarculaceae</taxon>
        <taxon>Halovenus</taxon>
    </lineage>
</organism>
<dbReference type="RefSeq" id="WP_382186110.1">
    <property type="nucleotide sequence ID" value="NZ_JBHSZI010000001.1"/>
</dbReference>
<proteinExistence type="predicted"/>
<keyword evidence="2" id="KW-1185">Reference proteome</keyword>
<gene>
    <name evidence="1" type="ORF">ACFQQG_14415</name>
</gene>
<comment type="caution">
    <text evidence="1">The sequence shown here is derived from an EMBL/GenBank/DDBJ whole genome shotgun (WGS) entry which is preliminary data.</text>
</comment>
<dbReference type="EMBL" id="JBHSZI010000001">
    <property type="protein sequence ID" value="MFC7059153.1"/>
    <property type="molecule type" value="Genomic_DNA"/>
</dbReference>
<reference evidence="1 2" key="1">
    <citation type="journal article" date="2019" name="Int. J. Syst. Evol. Microbiol.">
        <title>The Global Catalogue of Microorganisms (GCM) 10K type strain sequencing project: providing services to taxonomists for standard genome sequencing and annotation.</title>
        <authorList>
            <consortium name="The Broad Institute Genomics Platform"/>
            <consortium name="The Broad Institute Genome Sequencing Center for Infectious Disease"/>
            <person name="Wu L."/>
            <person name="Ma J."/>
        </authorList>
    </citation>
    <scope>NUCLEOTIDE SEQUENCE [LARGE SCALE GENOMIC DNA]</scope>
    <source>
        <strain evidence="1 2">JCM 30072</strain>
    </source>
</reference>
<evidence type="ECO:0000313" key="2">
    <source>
        <dbReference type="Proteomes" id="UP001596445"/>
    </source>
</evidence>
<dbReference type="Proteomes" id="UP001596445">
    <property type="component" value="Unassembled WGS sequence"/>
</dbReference>
<name>A0ABD5W7E8_9EURY</name>
<accession>A0ABD5W7E8</accession>